<gene>
    <name evidence="1" type="ORF">KP509_39G048400</name>
</gene>
<evidence type="ECO:0000313" key="1">
    <source>
        <dbReference type="EMBL" id="KAH7277384.1"/>
    </source>
</evidence>
<evidence type="ECO:0000313" key="2">
    <source>
        <dbReference type="Proteomes" id="UP000825935"/>
    </source>
</evidence>
<name>A0A8T2Q0U5_CERRI</name>
<reference evidence="1" key="1">
    <citation type="submission" date="2021-08" db="EMBL/GenBank/DDBJ databases">
        <title>WGS assembly of Ceratopteris richardii.</title>
        <authorList>
            <person name="Marchant D.B."/>
            <person name="Chen G."/>
            <person name="Jenkins J."/>
            <person name="Shu S."/>
            <person name="Leebens-Mack J."/>
            <person name="Grimwood J."/>
            <person name="Schmutz J."/>
            <person name="Soltis P."/>
            <person name="Soltis D."/>
            <person name="Chen Z.-H."/>
        </authorList>
    </citation>
    <scope>NUCLEOTIDE SEQUENCE</scope>
    <source>
        <strain evidence="1">Whitten #5841</strain>
        <tissue evidence="1">Leaf</tissue>
    </source>
</reference>
<protein>
    <submittedName>
        <fullName evidence="1">Uncharacterized protein</fullName>
    </submittedName>
</protein>
<proteinExistence type="predicted"/>
<dbReference type="Proteomes" id="UP000825935">
    <property type="component" value="Chromosome 39"/>
</dbReference>
<dbReference type="EMBL" id="CM035444">
    <property type="protein sequence ID" value="KAH7277384.1"/>
    <property type="molecule type" value="Genomic_DNA"/>
</dbReference>
<organism evidence="1 2">
    <name type="scientific">Ceratopteris richardii</name>
    <name type="common">Triangle waterfern</name>
    <dbReference type="NCBI Taxonomy" id="49495"/>
    <lineage>
        <taxon>Eukaryota</taxon>
        <taxon>Viridiplantae</taxon>
        <taxon>Streptophyta</taxon>
        <taxon>Embryophyta</taxon>
        <taxon>Tracheophyta</taxon>
        <taxon>Polypodiopsida</taxon>
        <taxon>Polypodiidae</taxon>
        <taxon>Polypodiales</taxon>
        <taxon>Pteridineae</taxon>
        <taxon>Pteridaceae</taxon>
        <taxon>Parkerioideae</taxon>
        <taxon>Ceratopteris</taxon>
    </lineage>
</organism>
<accession>A0A8T2Q0U5</accession>
<comment type="caution">
    <text evidence="1">The sequence shown here is derived from an EMBL/GenBank/DDBJ whole genome shotgun (WGS) entry which is preliminary data.</text>
</comment>
<keyword evidence="2" id="KW-1185">Reference proteome</keyword>
<sequence>MIALFFGNPCILPSSTMSRFSLKNTKEGIYSKYLIY</sequence>
<dbReference type="AlphaFoldDB" id="A0A8T2Q0U5"/>